<accession>A0A117I7K3</accession>
<comment type="caution">
    <text evidence="2">The sequence shown here is derived from an EMBL/GenBank/DDBJ whole genome shotgun (WGS) entry which is preliminary data.</text>
</comment>
<evidence type="ECO:0000313" key="2">
    <source>
        <dbReference type="EMBL" id="GAS91818.1"/>
    </source>
</evidence>
<dbReference type="PANTHER" id="PTHR47505">
    <property type="entry name" value="DNA UTILIZATION PROTEIN YHGH"/>
    <property type="match status" value="1"/>
</dbReference>
<name>A0A117I7K3_9MYCO</name>
<proteinExistence type="inferred from homology"/>
<dbReference type="SUPFAM" id="SSF53271">
    <property type="entry name" value="PRTase-like"/>
    <property type="match status" value="1"/>
</dbReference>
<reference evidence="3" key="1">
    <citation type="journal article" date="2016" name="Genome Announc.">
        <title>Draft Genome Sequences of Five Rapidly Growing Mycobacterium Species, M. thermoresistibile, M. fortuitum subsp. acetamidolyticum, M. canariasense, M. brisbanense, and M. novocastrense.</title>
        <authorList>
            <person name="Katahira K."/>
            <person name="Ogura Y."/>
            <person name="Gotoh Y."/>
            <person name="Hayashi T."/>
        </authorList>
    </citation>
    <scope>NUCLEOTIDE SEQUENCE [LARGE SCALE GENOMIC DNA]</scope>
    <source>
        <strain evidence="3">JCM15654</strain>
    </source>
</reference>
<dbReference type="Gene3D" id="3.40.50.2020">
    <property type="match status" value="1"/>
</dbReference>
<dbReference type="CDD" id="cd06223">
    <property type="entry name" value="PRTases_typeI"/>
    <property type="match status" value="1"/>
</dbReference>
<dbReference type="AlphaFoldDB" id="A0A117I7K3"/>
<dbReference type="InterPro" id="IPR000836">
    <property type="entry name" value="PRTase_dom"/>
</dbReference>
<dbReference type="EMBL" id="BCSX01000051">
    <property type="protein sequence ID" value="GAS91818.1"/>
    <property type="molecule type" value="Genomic_DNA"/>
</dbReference>
<evidence type="ECO:0000313" key="3">
    <source>
        <dbReference type="Proteomes" id="UP000069620"/>
    </source>
</evidence>
<keyword evidence="3" id="KW-1185">Reference proteome</keyword>
<dbReference type="PANTHER" id="PTHR47505:SF1">
    <property type="entry name" value="DNA UTILIZATION PROTEIN YHGH"/>
    <property type="match status" value="1"/>
</dbReference>
<sequence>MILRRMTRGRSTSGADMPTPVRRNFIGGEWVSPRIGFAAPRAPTSHVTPVEHTADMLDLILPLECGGCGAPSTRWCPACASALTVRADEPHLIAPRTDPGVPVFALGRYAGARRRAIVAAKEQGRSDLLAPLAAALRAGLDRLLAWGVVDAPLTVVPAPTRRLAARRRGGDPVTAMAVAACAGRPGVQTVPALRLRPWVRDSVGLSGTARQRNIAGRVRVVTGVTGEVLLVDDIVTTGATAAESVRVLHGAGANVAGVLVVAHA</sequence>
<evidence type="ECO:0000256" key="1">
    <source>
        <dbReference type="ARBA" id="ARBA00008007"/>
    </source>
</evidence>
<dbReference type="Proteomes" id="UP000069620">
    <property type="component" value="Unassembled WGS sequence"/>
</dbReference>
<dbReference type="InterPro" id="IPR029057">
    <property type="entry name" value="PRTase-like"/>
</dbReference>
<evidence type="ECO:0008006" key="4">
    <source>
        <dbReference type="Google" id="ProtNLM"/>
    </source>
</evidence>
<dbReference type="STRING" id="146020.RMCB_5914"/>
<comment type="similarity">
    <text evidence="1">Belongs to the ComF/GntX family.</text>
</comment>
<dbReference type="InterPro" id="IPR051910">
    <property type="entry name" value="ComF/GntX_DNA_util-trans"/>
</dbReference>
<organism evidence="2 3">
    <name type="scientific">Mycolicibacterium brisbanense</name>
    <dbReference type="NCBI Taxonomy" id="146020"/>
    <lineage>
        <taxon>Bacteria</taxon>
        <taxon>Bacillati</taxon>
        <taxon>Actinomycetota</taxon>
        <taxon>Actinomycetes</taxon>
        <taxon>Mycobacteriales</taxon>
        <taxon>Mycobacteriaceae</taxon>
        <taxon>Mycolicibacterium</taxon>
    </lineage>
</organism>
<protein>
    <recommendedName>
        <fullName evidence="4">Phosphoribosyltransferase</fullName>
    </recommendedName>
</protein>
<gene>
    <name evidence="2" type="ORF">RMCB_5914</name>
</gene>
<reference evidence="3" key="2">
    <citation type="submission" date="2016-02" db="EMBL/GenBank/DDBJ databases">
        <title>Draft genome sequence of five rapidly growing Mycobacterium species.</title>
        <authorList>
            <person name="Katahira K."/>
            <person name="Gotou Y."/>
            <person name="Iida K."/>
            <person name="Ogura Y."/>
            <person name="Hayashi T."/>
        </authorList>
    </citation>
    <scope>NUCLEOTIDE SEQUENCE [LARGE SCALE GENOMIC DNA]</scope>
    <source>
        <strain evidence="3">JCM15654</strain>
    </source>
</reference>